<feature type="compositionally biased region" description="Polar residues" evidence="1">
    <location>
        <begin position="169"/>
        <end position="178"/>
    </location>
</feature>
<dbReference type="InterPro" id="IPR009875">
    <property type="entry name" value="PilZ_domain"/>
</dbReference>
<dbReference type="GO" id="GO:0035438">
    <property type="term" value="F:cyclic-di-GMP binding"/>
    <property type="evidence" value="ECO:0007669"/>
    <property type="project" value="InterPro"/>
</dbReference>
<keyword evidence="5" id="KW-1185">Reference proteome</keyword>
<dbReference type="AlphaFoldDB" id="A0A4U1L4W5"/>
<name>A0A4U1L4W5_9SPHN</name>
<evidence type="ECO:0000313" key="5">
    <source>
        <dbReference type="Proteomes" id="UP000309138"/>
    </source>
</evidence>
<dbReference type="OrthoDB" id="7429082at2"/>
<comment type="caution">
    <text evidence="4">The sequence shown here is derived from an EMBL/GenBank/DDBJ whole genome shotgun (WGS) entry which is preliminary data.</text>
</comment>
<gene>
    <name evidence="4" type="ORF">FBR43_13140</name>
</gene>
<feature type="transmembrane region" description="Helical" evidence="2">
    <location>
        <begin position="122"/>
        <end position="144"/>
    </location>
</feature>
<sequence length="178" mass="18780">MINREPRKSTFIQARMLTDAGWCDATIRNLSSGGMMLEMAGGAPRRGSYVELRRTTSVLVGRVAWSAANRCGISTRERIDIAALERGKGADAVVAGSDRRLVPRRNGASPYDAATIGRLIEAAVLGIALVIASLALAFAVYHFLERVSNQIIDASGPSADAAPPALETQAPSRGSGSQ</sequence>
<feature type="domain" description="PilZ" evidence="3">
    <location>
        <begin position="4"/>
        <end position="82"/>
    </location>
</feature>
<evidence type="ECO:0000256" key="1">
    <source>
        <dbReference type="SAM" id="MobiDB-lite"/>
    </source>
</evidence>
<dbReference type="Pfam" id="PF07238">
    <property type="entry name" value="PilZ"/>
    <property type="match status" value="1"/>
</dbReference>
<evidence type="ECO:0000313" key="4">
    <source>
        <dbReference type="EMBL" id="TKD51594.1"/>
    </source>
</evidence>
<keyword evidence="2" id="KW-0812">Transmembrane</keyword>
<dbReference type="RefSeq" id="WP_136943530.1">
    <property type="nucleotide sequence ID" value="NZ_SWKR01000002.1"/>
</dbReference>
<evidence type="ECO:0000259" key="3">
    <source>
        <dbReference type="Pfam" id="PF07238"/>
    </source>
</evidence>
<feature type="region of interest" description="Disordered" evidence="1">
    <location>
        <begin position="158"/>
        <end position="178"/>
    </location>
</feature>
<accession>A0A4U1L4W5</accession>
<proteinExistence type="predicted"/>
<dbReference type="Proteomes" id="UP000309138">
    <property type="component" value="Unassembled WGS sequence"/>
</dbReference>
<protein>
    <submittedName>
        <fullName evidence="4">PilZ domain-containing protein</fullName>
    </submittedName>
</protein>
<dbReference type="EMBL" id="SWKR01000002">
    <property type="protein sequence ID" value="TKD51594.1"/>
    <property type="molecule type" value="Genomic_DNA"/>
</dbReference>
<dbReference type="SUPFAM" id="SSF141371">
    <property type="entry name" value="PilZ domain-like"/>
    <property type="match status" value="1"/>
</dbReference>
<reference evidence="4 5" key="1">
    <citation type="submission" date="2019-04" db="EMBL/GenBank/DDBJ databases">
        <authorList>
            <person name="Yang Y."/>
            <person name="Wei D."/>
        </authorList>
    </citation>
    <scope>NUCLEOTIDE SEQUENCE [LARGE SCALE GENOMIC DNA]</scope>
    <source>
        <strain evidence="4 5">L-1-4w-11</strain>
    </source>
</reference>
<keyword evidence="2" id="KW-1133">Transmembrane helix</keyword>
<evidence type="ECO:0000256" key="2">
    <source>
        <dbReference type="SAM" id="Phobius"/>
    </source>
</evidence>
<organism evidence="4 5">
    <name type="scientific">Sphingomonas baiyangensis</name>
    <dbReference type="NCBI Taxonomy" id="2572576"/>
    <lineage>
        <taxon>Bacteria</taxon>
        <taxon>Pseudomonadati</taxon>
        <taxon>Pseudomonadota</taxon>
        <taxon>Alphaproteobacteria</taxon>
        <taxon>Sphingomonadales</taxon>
        <taxon>Sphingomonadaceae</taxon>
        <taxon>Sphingomonas</taxon>
    </lineage>
</organism>
<keyword evidence="2" id="KW-0472">Membrane</keyword>